<evidence type="ECO:0000256" key="1">
    <source>
        <dbReference type="ARBA" id="ARBA00022884"/>
    </source>
</evidence>
<dbReference type="Gene3D" id="1.10.340.70">
    <property type="match status" value="1"/>
</dbReference>
<dbReference type="Pfam" id="PF00665">
    <property type="entry name" value="rve"/>
    <property type="match status" value="1"/>
</dbReference>
<evidence type="ECO:0000259" key="2">
    <source>
        <dbReference type="PROSITE" id="PS50994"/>
    </source>
</evidence>
<protein>
    <submittedName>
        <fullName evidence="3">Ribonuclease H-like protein</fullName>
    </submittedName>
</protein>
<dbReference type="AlphaFoldDB" id="A0A0B4HR51"/>
<dbReference type="InterPro" id="IPR050951">
    <property type="entry name" value="Retrovirus_Pol_polyprotein"/>
</dbReference>
<dbReference type="Pfam" id="PF17921">
    <property type="entry name" value="Integrase_H2C2"/>
    <property type="match status" value="1"/>
</dbReference>
<dbReference type="GO" id="GO:0003723">
    <property type="term" value="F:RNA binding"/>
    <property type="evidence" value="ECO:0007669"/>
    <property type="project" value="UniProtKB-KW"/>
</dbReference>
<dbReference type="HOGENOM" id="CLU_017239_2_0_1"/>
<accession>A0A0B4HR51</accession>
<dbReference type="GO" id="GO:0005634">
    <property type="term" value="C:nucleus"/>
    <property type="evidence" value="ECO:0007669"/>
    <property type="project" value="UniProtKB-ARBA"/>
</dbReference>
<dbReference type="PROSITE" id="PS50994">
    <property type="entry name" value="INTEGRASE"/>
    <property type="match status" value="1"/>
</dbReference>
<dbReference type="PANTHER" id="PTHR37984">
    <property type="entry name" value="PROTEIN CBG26694"/>
    <property type="match status" value="1"/>
</dbReference>
<dbReference type="Gene3D" id="3.30.420.10">
    <property type="entry name" value="Ribonuclease H-like superfamily/Ribonuclease H"/>
    <property type="match status" value="1"/>
</dbReference>
<dbReference type="InterPro" id="IPR001584">
    <property type="entry name" value="Integrase_cat-core"/>
</dbReference>
<keyword evidence="4" id="KW-1185">Reference proteome</keyword>
<name>A0A0B4HR51_METGA</name>
<gene>
    <name evidence="3" type="ORF">MGU_10722</name>
</gene>
<keyword evidence="1" id="KW-0694">RNA-binding</keyword>
<dbReference type="GO" id="GO:0015074">
    <property type="term" value="P:DNA integration"/>
    <property type="evidence" value="ECO:0007669"/>
    <property type="project" value="InterPro"/>
</dbReference>
<dbReference type="Proteomes" id="UP000031192">
    <property type="component" value="Unassembled WGS sequence"/>
</dbReference>
<sequence>MEPTIALINPFPNDVRSAFKSYIQSPAYTSRERIEYTKWRELHILLDNPDRKPRNQTESRLKHRALSEFELINNRLYRRPDSKHPDPRYVVPENEAFDTIANQHLRLLHAGKNKTWEAVQQKFYGITRADVEFVIKRCKNCALNRPAATKAPLVPIVTSRAWERVQADLIDMRHEPSGQYKWILHIKDHFSKYTQLYPLKSKHAEPIAEEFTRFIAAFLPPKIVQTDNGKEFKGALLILLRKYGIQIINRAPRSPQTQGLVEQANGVVEAKLRAWKMDNGSTEWANGIMEVTLAMNTQKHSTIGCAPVELLFRERTSYIDWLNQQKRVDPTIGVAQEDSTEPPIYTLSPSTPTPSPAINIVVGPGSSQITMHISPEAVLGSEINVRISSPTQSCSNYESEKEQTGPQNTDQVIAKAQKATQKAKLRMMQKYSKQHTIQHFNIGDIVSVKVPREDRTSTDNRRLFGRILEEPYAHRYKILTTSGVIKRLIPTKGLSAVNESLWPDITIPRSTKEVTLTEAARDASTSARVGVSCQCKGECKTKRCRCYKEDKKCTVHCHRDDHNCGNQSELATGTELALVERPKRKRASADTVGNSN</sequence>
<dbReference type="SUPFAM" id="SSF53098">
    <property type="entry name" value="Ribonuclease H-like"/>
    <property type="match status" value="1"/>
</dbReference>
<comment type="caution">
    <text evidence="3">The sequence shown here is derived from an EMBL/GenBank/DDBJ whole genome shotgun (WGS) entry which is preliminary data.</text>
</comment>
<dbReference type="InterPro" id="IPR041588">
    <property type="entry name" value="Integrase_H2C2"/>
</dbReference>
<proteinExistence type="predicted"/>
<evidence type="ECO:0000313" key="3">
    <source>
        <dbReference type="EMBL" id="KID81954.1"/>
    </source>
</evidence>
<organism evidence="3 4">
    <name type="scientific">Metarhizium guizhouense (strain ARSEF 977)</name>
    <dbReference type="NCBI Taxonomy" id="1276136"/>
    <lineage>
        <taxon>Eukaryota</taxon>
        <taxon>Fungi</taxon>
        <taxon>Dikarya</taxon>
        <taxon>Ascomycota</taxon>
        <taxon>Pezizomycotina</taxon>
        <taxon>Sordariomycetes</taxon>
        <taxon>Hypocreomycetidae</taxon>
        <taxon>Hypocreales</taxon>
        <taxon>Clavicipitaceae</taxon>
        <taxon>Metarhizium</taxon>
    </lineage>
</organism>
<dbReference type="InterPro" id="IPR012337">
    <property type="entry name" value="RNaseH-like_sf"/>
</dbReference>
<feature type="domain" description="Integrase catalytic" evidence="2">
    <location>
        <begin position="151"/>
        <end position="315"/>
    </location>
</feature>
<dbReference type="PANTHER" id="PTHR37984:SF15">
    <property type="entry name" value="INTEGRASE CATALYTIC DOMAIN-CONTAINING PROTEIN"/>
    <property type="match status" value="1"/>
</dbReference>
<reference evidence="3 4" key="1">
    <citation type="journal article" date="2014" name="Proc. Natl. Acad. Sci. U.S.A.">
        <title>Trajectory and genomic determinants of fungal-pathogen speciation and host adaptation.</title>
        <authorList>
            <person name="Hu X."/>
            <person name="Xiao G."/>
            <person name="Zheng P."/>
            <person name="Shang Y."/>
            <person name="Su Y."/>
            <person name="Zhang X."/>
            <person name="Liu X."/>
            <person name="Zhan S."/>
            <person name="St Leger R.J."/>
            <person name="Wang C."/>
        </authorList>
    </citation>
    <scope>NUCLEOTIDE SEQUENCE [LARGE SCALE GENOMIC DNA]</scope>
    <source>
        <strain evidence="3 4">ARSEF 977</strain>
    </source>
</reference>
<evidence type="ECO:0000313" key="4">
    <source>
        <dbReference type="Proteomes" id="UP000031192"/>
    </source>
</evidence>
<dbReference type="InterPro" id="IPR036397">
    <property type="entry name" value="RNaseH_sf"/>
</dbReference>
<dbReference type="EMBL" id="AZNH01000110">
    <property type="protein sequence ID" value="KID81954.1"/>
    <property type="molecule type" value="Genomic_DNA"/>
</dbReference>